<protein>
    <submittedName>
        <fullName evidence="1">Uncharacterized protein</fullName>
    </submittedName>
</protein>
<name>A0AC11EG47_SHEEP</name>
<proteinExistence type="predicted"/>
<reference evidence="1" key="1">
    <citation type="submission" date="2020-11" db="EMBL/GenBank/DDBJ databases">
        <authorList>
            <person name="Davenport K.M."/>
            <person name="Bickhart D.M."/>
            <person name="Smith T.P.L."/>
            <person name="Murdoch B.M."/>
            <person name="Rosen B.D."/>
        </authorList>
    </citation>
    <scope>NUCLEOTIDE SEQUENCE [LARGE SCALE GENOMIC DNA]</scope>
    <source>
        <strain evidence="1">OAR_USU_Benz2616</strain>
    </source>
</reference>
<accession>A0AC11EG47</accession>
<dbReference type="Ensembl" id="ENSOART00020047583.1">
    <property type="protein sequence ID" value="ENSOARP00020057454.1"/>
    <property type="gene ID" value="ENSOARG00020034688.1"/>
</dbReference>
<evidence type="ECO:0000313" key="1">
    <source>
        <dbReference type="Ensembl" id="ENSOARP00020057454.1"/>
    </source>
</evidence>
<sequence>MMPSSHLILCRPLLLLPPIPPSIRVFSNESTLPMRWPKYWSFSFSIIPSKEIPGLISFRMDWLDLLAVQGTLKSLLQHHSSKASILQRSAFFTVQLSHPYMTTGKTIALTRRTLVGKVMSLLLSILSRLVITFIPRSKRHLISWLQSPSAVILEPKNIKSATVSPSISHGVIGPDVITIIKLHDNFVCIYGAILIENFILKGILNQLHSYINFYQQK</sequence>
<reference evidence="1" key="2">
    <citation type="submission" date="2025-08" db="UniProtKB">
        <authorList>
            <consortium name="Ensembl"/>
        </authorList>
    </citation>
    <scope>IDENTIFICATION</scope>
</reference>
<organism evidence="1">
    <name type="scientific">Ovis aries</name>
    <name type="common">Sheep</name>
    <dbReference type="NCBI Taxonomy" id="9940"/>
    <lineage>
        <taxon>Eukaryota</taxon>
        <taxon>Metazoa</taxon>
        <taxon>Chordata</taxon>
        <taxon>Craniata</taxon>
        <taxon>Vertebrata</taxon>
        <taxon>Euteleostomi</taxon>
        <taxon>Mammalia</taxon>
        <taxon>Eutheria</taxon>
        <taxon>Laurasiatheria</taxon>
        <taxon>Artiodactyla</taxon>
        <taxon>Ruminantia</taxon>
        <taxon>Pecora</taxon>
        <taxon>Bovidae</taxon>
        <taxon>Caprinae</taxon>
        <taxon>Ovis</taxon>
    </lineage>
</organism>
<reference evidence="1" key="3">
    <citation type="submission" date="2025-09" db="UniProtKB">
        <authorList>
            <consortium name="Ensembl"/>
        </authorList>
    </citation>
    <scope>IDENTIFICATION</scope>
</reference>